<sequence>MEMERSKKHKTEFPVLPDCVISYIFSKLGLKDLVKTITLSKLWLHEWGFRVDLNFDINTLFDYDKFPKDITLFEWVESEFAARVDQFMLHYQGDMIHSIRLVFPLGTKHTGVIERMISKGIAKGVKRLELILSYQDDDDADSDYMRPYILLPFDLLSEADSLTYLHLKRCILLISMDNFCGLKNLKTLVLSLVSVKQDMIQCLLSNCIHLLDFTLDDCKFKSDLKITSPTLLNFNIVNCGVKIKKRRNIDIIASNLSSFEYSCTSTEVHTMNIKAHMLSKFSFTGSKFYECVGFSGMKNVTTIVLDGVHECISGKLVPLLFSGCLQLEDVTFKNYNLISELVVISTKLRHLNIINCGSQEQYSPPISIDAINLSSFEYSGHTQRFSIKAPKLLTIFWNAAIRERNSHLFGSIASLQHIENLAMTISHSQITELSTVLVRFQNLRQLELFIEGPYVRFQSPGELDQLFIMDQYNFNIDYFWILDIAMACQHLQKLSLTIRTSHPENSHMIGFERQRREYAGFSHNYLKYVELRGCMCTINVIELASHLLRNVNSLKQITFSSREKFYRGAGRWTEDCDNCCWLEGGIIHDMLQDEVNEQCQLIVF</sequence>
<dbReference type="InterPro" id="IPR053772">
    <property type="entry name" value="At1g61320/At1g61330-like"/>
</dbReference>
<evidence type="ECO:0000313" key="6">
    <source>
        <dbReference type="Proteomes" id="UP000002051"/>
    </source>
</evidence>
<reference evidence="4" key="6">
    <citation type="journal article" date="2018" name="Nat. Plants">
        <title>Whole-genome landscape of Medicago truncatula symbiotic genes.</title>
        <authorList>
            <person name="Pecrix Y."/>
            <person name="Gamas P."/>
            <person name="Carrere S."/>
        </authorList>
    </citation>
    <scope>NUCLEOTIDE SEQUENCE</scope>
    <source>
        <tissue evidence="4">Leaves</tissue>
    </source>
</reference>
<dbReference type="PANTHER" id="PTHR34145:SF28">
    <property type="entry name" value="F-BOX DOMAIN-CONTAINING PROTEIN"/>
    <property type="match status" value="1"/>
</dbReference>
<dbReference type="Gramene" id="rna13272">
    <property type="protein sequence ID" value="RHN65434.1"/>
    <property type="gene ID" value="gene13272"/>
</dbReference>
<evidence type="ECO:0000259" key="1">
    <source>
        <dbReference type="Pfam" id="PF23622"/>
    </source>
</evidence>
<keyword evidence="6" id="KW-1185">Reference proteome</keyword>
<reference evidence="3 6" key="1">
    <citation type="journal article" date="2011" name="Nature">
        <title>The Medicago genome provides insight into the evolution of rhizobial symbioses.</title>
        <authorList>
            <person name="Young N.D."/>
            <person name="Debelle F."/>
            <person name="Oldroyd G.E."/>
            <person name="Geurts R."/>
            <person name="Cannon S.B."/>
            <person name="Udvardi M.K."/>
            <person name="Benedito V.A."/>
            <person name="Mayer K.F."/>
            <person name="Gouzy J."/>
            <person name="Schoof H."/>
            <person name="Van de Peer Y."/>
            <person name="Proost S."/>
            <person name="Cook D.R."/>
            <person name="Meyers B.C."/>
            <person name="Spannagl M."/>
            <person name="Cheung F."/>
            <person name="De Mita S."/>
            <person name="Krishnakumar V."/>
            <person name="Gundlach H."/>
            <person name="Zhou S."/>
            <person name="Mudge J."/>
            <person name="Bharti A.K."/>
            <person name="Murray J.D."/>
            <person name="Naoumkina M.A."/>
            <person name="Rosen B."/>
            <person name="Silverstein K.A."/>
            <person name="Tang H."/>
            <person name="Rombauts S."/>
            <person name="Zhao P.X."/>
            <person name="Zhou P."/>
            <person name="Barbe V."/>
            <person name="Bardou P."/>
            <person name="Bechner M."/>
            <person name="Bellec A."/>
            <person name="Berger A."/>
            <person name="Berges H."/>
            <person name="Bidwell S."/>
            <person name="Bisseling T."/>
            <person name="Choisne N."/>
            <person name="Couloux A."/>
            <person name="Denny R."/>
            <person name="Deshpande S."/>
            <person name="Dai X."/>
            <person name="Doyle J.J."/>
            <person name="Dudez A.M."/>
            <person name="Farmer A.D."/>
            <person name="Fouteau S."/>
            <person name="Franken C."/>
            <person name="Gibelin C."/>
            <person name="Gish J."/>
            <person name="Goldstein S."/>
            <person name="Gonzalez A.J."/>
            <person name="Green P.J."/>
            <person name="Hallab A."/>
            <person name="Hartog M."/>
            <person name="Hua A."/>
            <person name="Humphray S.J."/>
            <person name="Jeong D.H."/>
            <person name="Jing Y."/>
            <person name="Jocker A."/>
            <person name="Kenton S.M."/>
            <person name="Kim D.J."/>
            <person name="Klee K."/>
            <person name="Lai H."/>
            <person name="Lang C."/>
            <person name="Lin S."/>
            <person name="Macmil S.L."/>
            <person name="Magdelenat G."/>
            <person name="Matthews L."/>
            <person name="McCorrison J."/>
            <person name="Monaghan E.L."/>
            <person name="Mun J.H."/>
            <person name="Najar F.Z."/>
            <person name="Nicholson C."/>
            <person name="Noirot C."/>
            <person name="O'Bleness M."/>
            <person name="Paule C.R."/>
            <person name="Poulain J."/>
            <person name="Prion F."/>
            <person name="Qin B."/>
            <person name="Qu C."/>
            <person name="Retzel E.F."/>
            <person name="Riddle C."/>
            <person name="Sallet E."/>
            <person name="Samain S."/>
            <person name="Samson N."/>
            <person name="Sanders I."/>
            <person name="Saurat O."/>
            <person name="Scarpelli C."/>
            <person name="Schiex T."/>
            <person name="Segurens B."/>
            <person name="Severin A.J."/>
            <person name="Sherrier D.J."/>
            <person name="Shi R."/>
            <person name="Sims S."/>
            <person name="Singer S.R."/>
            <person name="Sinharoy S."/>
            <person name="Sterck L."/>
            <person name="Viollet A."/>
            <person name="Wang B.B."/>
            <person name="Wang K."/>
            <person name="Wang M."/>
            <person name="Wang X."/>
            <person name="Warfsmann J."/>
            <person name="Weissenbach J."/>
            <person name="White D.D."/>
            <person name="White J.D."/>
            <person name="Wiley G.B."/>
            <person name="Wincker P."/>
            <person name="Xing Y."/>
            <person name="Yang L."/>
            <person name="Yao Z."/>
            <person name="Ying F."/>
            <person name="Zhai J."/>
            <person name="Zhou L."/>
            <person name="Zuber A."/>
            <person name="Denarie J."/>
            <person name="Dixon R.A."/>
            <person name="May G.D."/>
            <person name="Schwartz D.C."/>
            <person name="Rogers J."/>
            <person name="Quetier F."/>
            <person name="Town C.D."/>
            <person name="Roe B.A."/>
        </authorList>
    </citation>
    <scope>NUCLEOTIDE SEQUENCE [LARGE SCALE GENOMIC DNA]</scope>
    <source>
        <strain evidence="3">A17</strain>
        <strain evidence="5 6">cv. Jemalong A17</strain>
    </source>
</reference>
<dbReference type="EMBL" id="BT149027">
    <property type="protein sequence ID" value="AFK48821.1"/>
    <property type="molecule type" value="mRNA"/>
</dbReference>
<evidence type="ECO:0000313" key="7">
    <source>
        <dbReference type="Proteomes" id="UP000265566"/>
    </source>
</evidence>
<organism evidence="2">
    <name type="scientific">Medicago truncatula</name>
    <name type="common">Barrel medic</name>
    <name type="synonym">Medicago tribuloides</name>
    <dbReference type="NCBI Taxonomy" id="3880"/>
    <lineage>
        <taxon>Eukaryota</taxon>
        <taxon>Viridiplantae</taxon>
        <taxon>Streptophyta</taxon>
        <taxon>Embryophyta</taxon>
        <taxon>Tracheophyta</taxon>
        <taxon>Spermatophyta</taxon>
        <taxon>Magnoliopsida</taxon>
        <taxon>eudicotyledons</taxon>
        <taxon>Gunneridae</taxon>
        <taxon>Pentapetalae</taxon>
        <taxon>rosids</taxon>
        <taxon>fabids</taxon>
        <taxon>Fabales</taxon>
        <taxon>Fabaceae</taxon>
        <taxon>Papilionoideae</taxon>
        <taxon>50 kb inversion clade</taxon>
        <taxon>NPAAA clade</taxon>
        <taxon>Hologalegina</taxon>
        <taxon>IRL clade</taxon>
        <taxon>Trifolieae</taxon>
        <taxon>Medicago</taxon>
    </lineage>
</organism>
<feature type="domain" description="At1g61320/AtMIF1 LRR" evidence="1">
    <location>
        <begin position="108"/>
        <end position="267"/>
    </location>
</feature>
<dbReference type="Gene3D" id="3.80.10.10">
    <property type="entry name" value="Ribonuclease Inhibitor"/>
    <property type="match status" value="1"/>
</dbReference>
<reference evidence="2" key="2">
    <citation type="submission" date="2012-05" db="EMBL/GenBank/DDBJ databases">
        <authorList>
            <person name="Krishnakumar V."/>
            <person name="Cheung F."/>
            <person name="Xiao Y."/>
            <person name="Chan A."/>
            <person name="Moskal W.A."/>
            <person name="Town C.D."/>
        </authorList>
    </citation>
    <scope>NUCLEOTIDE SEQUENCE</scope>
</reference>
<proteinExistence type="evidence at transcript level"/>
<evidence type="ECO:0000313" key="5">
    <source>
        <dbReference type="EnsemblPlants" id="KEH32888"/>
    </source>
</evidence>
<reference evidence="7" key="5">
    <citation type="journal article" date="2018" name="Nat. Plants">
        <title>Whole-genome landscape of Medicago truncatula symbiotic genes.</title>
        <authorList>
            <person name="Pecrix Y."/>
            <person name="Staton S.E."/>
            <person name="Sallet E."/>
            <person name="Lelandais-Briere C."/>
            <person name="Moreau S."/>
            <person name="Carrere S."/>
            <person name="Blein T."/>
            <person name="Jardinaud M.F."/>
            <person name="Latrasse D."/>
            <person name="Zouine M."/>
            <person name="Zahm M."/>
            <person name="Kreplak J."/>
            <person name="Mayjonade B."/>
            <person name="Satge C."/>
            <person name="Perez M."/>
            <person name="Cauet S."/>
            <person name="Marande W."/>
            <person name="Chantry-Darmon C."/>
            <person name="Lopez-Roques C."/>
            <person name="Bouchez O."/>
            <person name="Berard A."/>
            <person name="Debelle F."/>
            <person name="Munos S."/>
            <person name="Bendahmane A."/>
            <person name="Berges H."/>
            <person name="Niebel A."/>
            <person name="Buitink J."/>
            <person name="Frugier F."/>
            <person name="Benhamed M."/>
            <person name="Crespi M."/>
            <person name="Gouzy J."/>
            <person name="Gamas P."/>
        </authorList>
    </citation>
    <scope>NUCLEOTIDE SEQUENCE [LARGE SCALE GENOMIC DNA]</scope>
    <source>
        <strain evidence="7">cv. Jemalong A17</strain>
    </source>
</reference>
<dbReference type="InterPro" id="IPR036047">
    <property type="entry name" value="F-box-like_dom_sf"/>
</dbReference>
<dbReference type="SUPFAM" id="SSF81383">
    <property type="entry name" value="F-box domain"/>
    <property type="match status" value="1"/>
</dbReference>
<dbReference type="AlphaFoldDB" id="I3T8H9"/>
<dbReference type="SUPFAM" id="SSF52047">
    <property type="entry name" value="RNI-like"/>
    <property type="match status" value="2"/>
</dbReference>
<evidence type="ECO:0000313" key="4">
    <source>
        <dbReference type="EMBL" id="RHN65434.1"/>
    </source>
</evidence>
<feature type="domain" description="At1g61320/AtMIF1 LRR" evidence="1">
    <location>
        <begin position="279"/>
        <end position="580"/>
    </location>
</feature>
<accession>I3T8H9</accession>
<dbReference type="InterPro" id="IPR032675">
    <property type="entry name" value="LRR_dom_sf"/>
</dbReference>
<evidence type="ECO:0000313" key="3">
    <source>
        <dbReference type="EMBL" id="KEH32888.1"/>
    </source>
</evidence>
<dbReference type="Pfam" id="PF23622">
    <property type="entry name" value="LRR_At1g61320_AtMIF1"/>
    <property type="match status" value="2"/>
</dbReference>
<dbReference type="EMBL" id="CM001219">
    <property type="protein sequence ID" value="KEH32888.1"/>
    <property type="molecule type" value="Genomic_DNA"/>
</dbReference>
<reference evidence="3 6" key="3">
    <citation type="journal article" date="2014" name="BMC Genomics">
        <title>An improved genome release (version Mt4.0) for the model legume Medicago truncatula.</title>
        <authorList>
            <person name="Tang H."/>
            <person name="Krishnakumar V."/>
            <person name="Bidwell S."/>
            <person name="Rosen B."/>
            <person name="Chan A."/>
            <person name="Zhou S."/>
            <person name="Gentzbittel L."/>
            <person name="Childs K.L."/>
            <person name="Yandell M."/>
            <person name="Gundlach H."/>
            <person name="Mayer K.F."/>
            <person name="Schwartz D.C."/>
            <person name="Town C.D."/>
        </authorList>
    </citation>
    <scope>GENOME REANNOTATION</scope>
    <source>
        <strain evidence="3">A17</strain>
        <strain evidence="5 6">cv. Jemalong A17</strain>
    </source>
</reference>
<dbReference type="InterPro" id="IPR055357">
    <property type="entry name" value="LRR_At1g61320_AtMIF1"/>
</dbReference>
<reference evidence="5" key="4">
    <citation type="submission" date="2015-04" db="UniProtKB">
        <authorList>
            <consortium name="EnsemblPlants"/>
        </authorList>
    </citation>
    <scope>IDENTIFICATION</scope>
    <source>
        <strain evidence="5">cv. Jemalong A17</strain>
    </source>
</reference>
<dbReference type="OrthoDB" id="1394117at2759"/>
<dbReference type="Proteomes" id="UP000002051">
    <property type="component" value="Chromosome 3"/>
</dbReference>
<dbReference type="PANTHER" id="PTHR34145">
    <property type="entry name" value="OS02G0105600 PROTEIN"/>
    <property type="match status" value="1"/>
</dbReference>
<gene>
    <name evidence="5" type="primary">11422408</name>
    <name evidence="3" type="ordered locus">MTR_3g009910</name>
    <name evidence="4" type="ORF">MtrunA17_Chr3g0079861</name>
</gene>
<evidence type="ECO:0000313" key="2">
    <source>
        <dbReference type="EMBL" id="AFK48821.1"/>
    </source>
</evidence>
<dbReference type="KEGG" id="mtr:11422408"/>
<dbReference type="HOGENOM" id="CLU_020838_0_0_1"/>
<dbReference type="Proteomes" id="UP000265566">
    <property type="component" value="Chromosome 3"/>
</dbReference>
<dbReference type="EMBL" id="PSQE01000003">
    <property type="protein sequence ID" value="RHN65434.1"/>
    <property type="molecule type" value="Genomic_DNA"/>
</dbReference>
<protein>
    <submittedName>
        <fullName evidence="4">Putative F-box domain, leucine-rich repeat domain, L domain-containing protein</fullName>
    </submittedName>
</protein>
<name>I3T8H9_MEDTR</name>
<dbReference type="EnsemblPlants" id="KEH32888">
    <property type="protein sequence ID" value="KEH32888"/>
    <property type="gene ID" value="MTR_3g009910"/>
</dbReference>